<dbReference type="RefSeq" id="WP_011418446.1">
    <property type="nucleotide sequence ID" value="NC_007759.1"/>
</dbReference>
<gene>
    <name evidence="7" type="ORF">SYN_01168</name>
</gene>
<evidence type="ECO:0000256" key="2">
    <source>
        <dbReference type="ARBA" id="ARBA00022723"/>
    </source>
</evidence>
<dbReference type="Pfam" id="PF02754">
    <property type="entry name" value="CCG"/>
    <property type="match status" value="1"/>
</dbReference>
<feature type="domain" description="Cysteine-rich" evidence="6">
    <location>
        <begin position="227"/>
        <end position="312"/>
    </location>
</feature>
<keyword evidence="5" id="KW-0411">Iron-sulfur</keyword>
<dbReference type="InterPro" id="IPR051460">
    <property type="entry name" value="HdrC_iron-sulfur_subunit"/>
</dbReference>
<dbReference type="HOGENOM" id="CLU_815351_0_0_7"/>
<dbReference type="Proteomes" id="UP000001933">
    <property type="component" value="Chromosome"/>
</dbReference>
<dbReference type="STRING" id="56780.SYN_01168"/>
<dbReference type="GO" id="GO:0005886">
    <property type="term" value="C:plasma membrane"/>
    <property type="evidence" value="ECO:0007669"/>
    <property type="project" value="TreeGrafter"/>
</dbReference>
<reference evidence="7 8" key="1">
    <citation type="journal article" date="2007" name="Proc. Natl. Acad. Sci. U.S.A.">
        <title>The genome of Syntrophus aciditrophicus: life at the thermodynamic limit of microbial growth.</title>
        <authorList>
            <person name="McInerney M.J."/>
            <person name="Rohlin L."/>
            <person name="Mouttaki H."/>
            <person name="Kim U."/>
            <person name="Krupp R.S."/>
            <person name="Rios-Hernandez L."/>
            <person name="Sieber J."/>
            <person name="Struchtemeyer C.G."/>
            <person name="Bhattacharyya A."/>
            <person name="Campbell J.W."/>
            <person name="Gunsalus R.P."/>
        </authorList>
    </citation>
    <scope>NUCLEOTIDE SEQUENCE [LARGE SCALE GENOMIC DNA]</scope>
    <source>
        <strain evidence="7 8">SB</strain>
    </source>
</reference>
<dbReference type="OrthoDB" id="9794954at2"/>
<dbReference type="InParanoid" id="Q2LWG5"/>
<sequence>MFKLKFDENRCLTCPDGDCLVKCQYMDFDRNSAREEMVKIYRGEDSPVLQNCVTCYSCEEYCRRGKHPFYLINERREDKGILTAPRAITRQWIHIGEPKGKVQLGEIGKIALSFGFMPQLKDIAKGKLFEDVLPSWFFGQEFFCNVVYIHFANTKIFKERLPVVIENIRKLGVEEVIFLHDECYAAFTSLAPAYGMEIPFKTVHYFEYLYNRLTALKDLIRPLNMKVAYQRPCSNRLCGDSYLYVPKIMDLIGVTLMPRTYQDENALCCGSIFRAMYGYDLMKDVQTRNLDDMQQSGAEACIFNCHGCMNALSALVASRGIKPLHMIDLCRMAIGEKPDMES</sequence>
<dbReference type="InterPro" id="IPR004017">
    <property type="entry name" value="Cys_rich_dom"/>
</dbReference>
<evidence type="ECO:0000313" key="7">
    <source>
        <dbReference type="EMBL" id="ABC78427.1"/>
    </source>
</evidence>
<evidence type="ECO:0000256" key="4">
    <source>
        <dbReference type="ARBA" id="ARBA00023004"/>
    </source>
</evidence>
<dbReference type="PANTHER" id="PTHR43255">
    <property type="entry name" value="IRON-SULFUR-BINDING OXIDOREDUCTASE FADF-RELATED-RELATED"/>
    <property type="match status" value="1"/>
</dbReference>
<dbReference type="GO" id="GO:0051539">
    <property type="term" value="F:4 iron, 4 sulfur cluster binding"/>
    <property type="evidence" value="ECO:0007669"/>
    <property type="project" value="UniProtKB-KW"/>
</dbReference>
<evidence type="ECO:0000256" key="1">
    <source>
        <dbReference type="ARBA" id="ARBA00022485"/>
    </source>
</evidence>
<evidence type="ECO:0000259" key="6">
    <source>
        <dbReference type="Pfam" id="PF02754"/>
    </source>
</evidence>
<dbReference type="KEGG" id="sat:SYN_01168"/>
<keyword evidence="1" id="KW-0004">4Fe-4S</keyword>
<keyword evidence="3" id="KW-0560">Oxidoreductase</keyword>
<dbReference type="PANTHER" id="PTHR43255:SF1">
    <property type="entry name" value="IRON-SULFUR-BINDING OXIDOREDUCTASE FADF-RELATED"/>
    <property type="match status" value="1"/>
</dbReference>
<accession>Q2LWG5</accession>
<evidence type="ECO:0000256" key="5">
    <source>
        <dbReference type="ARBA" id="ARBA00023014"/>
    </source>
</evidence>
<evidence type="ECO:0000313" key="8">
    <source>
        <dbReference type="Proteomes" id="UP000001933"/>
    </source>
</evidence>
<evidence type="ECO:0000256" key="3">
    <source>
        <dbReference type="ARBA" id="ARBA00023002"/>
    </source>
</evidence>
<keyword evidence="8" id="KW-1185">Reference proteome</keyword>
<keyword evidence="4" id="KW-0408">Iron</keyword>
<name>Q2LWG5_SYNAS</name>
<dbReference type="AlphaFoldDB" id="Q2LWG5"/>
<proteinExistence type="predicted"/>
<keyword evidence="2" id="KW-0479">Metal-binding</keyword>
<dbReference type="GO" id="GO:0016491">
    <property type="term" value="F:oxidoreductase activity"/>
    <property type="evidence" value="ECO:0007669"/>
    <property type="project" value="UniProtKB-KW"/>
</dbReference>
<dbReference type="eggNOG" id="COG0247">
    <property type="taxonomic scope" value="Bacteria"/>
</dbReference>
<organism evidence="7 8">
    <name type="scientific">Syntrophus aciditrophicus (strain SB)</name>
    <dbReference type="NCBI Taxonomy" id="56780"/>
    <lineage>
        <taxon>Bacteria</taxon>
        <taxon>Pseudomonadati</taxon>
        <taxon>Thermodesulfobacteriota</taxon>
        <taxon>Syntrophia</taxon>
        <taxon>Syntrophales</taxon>
        <taxon>Syntrophaceae</taxon>
        <taxon>Syntrophus</taxon>
    </lineage>
</organism>
<dbReference type="EMBL" id="CP000252">
    <property type="protein sequence ID" value="ABC78427.1"/>
    <property type="molecule type" value="Genomic_DNA"/>
</dbReference>
<protein>
    <submittedName>
        <fullName evidence="7">Fe-S oxidoreductase</fullName>
    </submittedName>
</protein>
<dbReference type="GO" id="GO:0046872">
    <property type="term" value="F:metal ion binding"/>
    <property type="evidence" value="ECO:0007669"/>
    <property type="project" value="UniProtKB-KW"/>
</dbReference>